<evidence type="ECO:0000256" key="8">
    <source>
        <dbReference type="ARBA" id="ARBA00022842"/>
    </source>
</evidence>
<comment type="similarity">
    <text evidence="11 12">Belongs to the ApbE family.</text>
</comment>
<evidence type="ECO:0000256" key="1">
    <source>
        <dbReference type="ARBA" id="ARBA00001946"/>
    </source>
</evidence>
<evidence type="ECO:0000256" key="7">
    <source>
        <dbReference type="ARBA" id="ARBA00022827"/>
    </source>
</evidence>
<comment type="cofactor">
    <cofactor evidence="1 12">
        <name>Mg(2+)</name>
        <dbReference type="ChEBI" id="CHEBI:18420"/>
    </cofactor>
</comment>
<keyword evidence="12" id="KW-0472">Membrane</keyword>
<dbReference type="Proteomes" id="UP001628220">
    <property type="component" value="Unassembled WGS sequence"/>
</dbReference>
<evidence type="ECO:0000256" key="6">
    <source>
        <dbReference type="ARBA" id="ARBA00022723"/>
    </source>
</evidence>
<keyword evidence="5 11" id="KW-0808">Transferase</keyword>
<accession>A0ABQ0E3L3</accession>
<keyword evidence="12" id="KW-0449">Lipoprotein</keyword>
<comment type="catalytic activity">
    <reaction evidence="10 11 12">
        <text>L-threonyl-[protein] + FAD = FMN-L-threonyl-[protein] + AMP + H(+)</text>
        <dbReference type="Rhea" id="RHEA:36847"/>
        <dbReference type="Rhea" id="RHEA-COMP:11060"/>
        <dbReference type="Rhea" id="RHEA-COMP:11061"/>
        <dbReference type="ChEBI" id="CHEBI:15378"/>
        <dbReference type="ChEBI" id="CHEBI:30013"/>
        <dbReference type="ChEBI" id="CHEBI:57692"/>
        <dbReference type="ChEBI" id="CHEBI:74257"/>
        <dbReference type="ChEBI" id="CHEBI:456215"/>
        <dbReference type="EC" id="2.7.1.180"/>
    </reaction>
</comment>
<keyword evidence="8 11" id="KW-0460">Magnesium</keyword>
<dbReference type="PROSITE" id="PS51257">
    <property type="entry name" value="PROKAR_LIPOPROTEIN"/>
    <property type="match status" value="1"/>
</dbReference>
<keyword evidence="14" id="KW-1185">Reference proteome</keyword>
<dbReference type="SUPFAM" id="SSF143631">
    <property type="entry name" value="ApbE-like"/>
    <property type="match status" value="1"/>
</dbReference>
<gene>
    <name evidence="13" type="ORF">Tsumi_14110</name>
</gene>
<keyword evidence="12" id="KW-1003">Cell membrane</keyword>
<keyword evidence="6 11" id="KW-0479">Metal-binding</keyword>
<dbReference type="GO" id="GO:0016740">
    <property type="term" value="F:transferase activity"/>
    <property type="evidence" value="ECO:0007669"/>
    <property type="project" value="UniProtKB-KW"/>
</dbReference>
<evidence type="ECO:0000256" key="5">
    <source>
        <dbReference type="ARBA" id="ARBA00022679"/>
    </source>
</evidence>
<evidence type="ECO:0000256" key="9">
    <source>
        <dbReference type="ARBA" id="ARBA00031306"/>
    </source>
</evidence>
<evidence type="ECO:0000256" key="10">
    <source>
        <dbReference type="ARBA" id="ARBA00048540"/>
    </source>
</evidence>
<sequence>MNDKKRFRFTSVGIALSLLLIALSCTKGKSKVDFYFNQGEAFHTFYDIKYSSDRPLDEPIDKALHELNNVANPFEEGTLLYKINHNQPHQIDSIFRALFESALKVSEATGGRYDITVGPFVNAWGFGFEPSAWPEGNVPEEALDSIRQFVGYTKVRIQGDTLYKADPRIRLDMASIAKGYASDLVAKALSDNASENYLVEIGGEIAFAGLNPERAPWRVGVSKPIFDTLGLASDELACVLHLTGKGGMATSGNYHNYKVRPDGSRYAHTIDPLSGRPIESDVLSATIIAPNCAIADALATASMTLGSERALQLCEAWNEVECLLLVTDSTSQEGYRMIQSSGMKRFLEENTTNGKE</sequence>
<reference evidence="13 14" key="1">
    <citation type="journal article" date="2025" name="Int. J. Syst. Evol. Microbiol.">
        <title>Desulfovibrio falkowii sp. nov., Porphyromonas miyakawae sp. nov., Mediterraneibacter flintii sp. nov. and Owariibacterium komagatae gen. nov., sp. nov., isolated from human faeces.</title>
        <authorList>
            <person name="Hamaguchi T."/>
            <person name="Ohara M."/>
            <person name="Hisatomi A."/>
            <person name="Sekiguchi K."/>
            <person name="Takeda J.I."/>
            <person name="Ueyama J."/>
            <person name="Ito M."/>
            <person name="Nishiwaki H."/>
            <person name="Ogi T."/>
            <person name="Hirayama M."/>
            <person name="Ohkuma M."/>
            <person name="Sakamoto M."/>
            <person name="Ohno K."/>
        </authorList>
    </citation>
    <scope>NUCLEOTIDE SEQUENCE [LARGE SCALE GENOMIC DNA]</scope>
    <source>
        <strain evidence="13 14">13CB11C</strain>
    </source>
</reference>
<keyword evidence="7 11" id="KW-0274">FAD</keyword>
<dbReference type="PANTHER" id="PTHR30040">
    <property type="entry name" value="THIAMINE BIOSYNTHESIS LIPOPROTEIN APBE"/>
    <property type="match status" value="1"/>
</dbReference>
<name>A0ABQ0E3L3_9PORP</name>
<dbReference type="InterPro" id="IPR003374">
    <property type="entry name" value="ApbE-like_sf"/>
</dbReference>
<evidence type="ECO:0000313" key="13">
    <source>
        <dbReference type="EMBL" id="GAB1252305.1"/>
    </source>
</evidence>
<evidence type="ECO:0000256" key="3">
    <source>
        <dbReference type="ARBA" id="ARBA00016337"/>
    </source>
</evidence>
<keyword evidence="4 11" id="KW-0285">Flavoprotein</keyword>
<organism evidence="13 14">
    <name type="scientific">Porphyromonas miyakawae</name>
    <dbReference type="NCBI Taxonomy" id="3137470"/>
    <lineage>
        <taxon>Bacteria</taxon>
        <taxon>Pseudomonadati</taxon>
        <taxon>Bacteroidota</taxon>
        <taxon>Bacteroidia</taxon>
        <taxon>Bacteroidales</taxon>
        <taxon>Porphyromonadaceae</taxon>
        <taxon>Porphyromonas</taxon>
    </lineage>
</organism>
<dbReference type="Gene3D" id="3.10.520.10">
    <property type="entry name" value="ApbE-like domains"/>
    <property type="match status" value="1"/>
</dbReference>
<evidence type="ECO:0000256" key="12">
    <source>
        <dbReference type="RuleBase" id="RU363002"/>
    </source>
</evidence>
<evidence type="ECO:0000256" key="2">
    <source>
        <dbReference type="ARBA" id="ARBA00011955"/>
    </source>
</evidence>
<dbReference type="PIRSF" id="PIRSF006268">
    <property type="entry name" value="ApbE"/>
    <property type="match status" value="1"/>
</dbReference>
<evidence type="ECO:0000313" key="14">
    <source>
        <dbReference type="Proteomes" id="UP001628220"/>
    </source>
</evidence>
<comment type="function">
    <text evidence="12">Flavin transferase that catalyzes the transfer of the FMN moiety of FAD and its covalent binding to the hydroxyl group of a threonine residue in a target flavoprotein.</text>
</comment>
<comment type="caution">
    <text evidence="13">The sequence shown here is derived from an EMBL/GenBank/DDBJ whole genome shotgun (WGS) entry which is preliminary data.</text>
</comment>
<evidence type="ECO:0000256" key="11">
    <source>
        <dbReference type="PIRNR" id="PIRNR006268"/>
    </source>
</evidence>
<protein>
    <recommendedName>
        <fullName evidence="3 11">FAD:protein FMN transferase</fullName>
        <ecNumber evidence="2 11">2.7.1.180</ecNumber>
    </recommendedName>
    <alternativeName>
        <fullName evidence="9 11">Flavin transferase</fullName>
    </alternativeName>
</protein>
<dbReference type="RefSeq" id="WP_411916063.1">
    <property type="nucleotide sequence ID" value="NZ_BAAFSF010000004.1"/>
</dbReference>
<evidence type="ECO:0000256" key="4">
    <source>
        <dbReference type="ARBA" id="ARBA00022630"/>
    </source>
</evidence>
<dbReference type="Pfam" id="PF02424">
    <property type="entry name" value="ApbE"/>
    <property type="match status" value="1"/>
</dbReference>
<proteinExistence type="inferred from homology"/>
<dbReference type="PANTHER" id="PTHR30040:SF2">
    <property type="entry name" value="FAD:PROTEIN FMN TRANSFERASE"/>
    <property type="match status" value="1"/>
</dbReference>
<dbReference type="EC" id="2.7.1.180" evidence="2 11"/>
<dbReference type="InterPro" id="IPR024932">
    <property type="entry name" value="ApbE"/>
</dbReference>
<comment type="subcellular location">
    <subcellularLocation>
        <location evidence="12">Cell inner membrane</location>
        <topology evidence="12">Lipid-anchor</topology>
        <orientation evidence="12">Periplasmic side</orientation>
    </subcellularLocation>
</comment>
<keyword evidence="12" id="KW-0997">Cell inner membrane</keyword>
<dbReference type="EMBL" id="BAAFSF010000004">
    <property type="protein sequence ID" value="GAB1252305.1"/>
    <property type="molecule type" value="Genomic_DNA"/>
</dbReference>